<dbReference type="GeneID" id="25367023"/>
<dbReference type="Proteomes" id="UP000030641">
    <property type="component" value="Unassembled WGS sequence"/>
</dbReference>
<organism evidence="2 3">
    <name type="scientific">Aureobasidium subglaciale (strain EXF-2481)</name>
    <name type="common">Aureobasidium pullulans var. subglaciale</name>
    <dbReference type="NCBI Taxonomy" id="1043005"/>
    <lineage>
        <taxon>Eukaryota</taxon>
        <taxon>Fungi</taxon>
        <taxon>Dikarya</taxon>
        <taxon>Ascomycota</taxon>
        <taxon>Pezizomycotina</taxon>
        <taxon>Dothideomycetes</taxon>
        <taxon>Dothideomycetidae</taxon>
        <taxon>Dothideales</taxon>
        <taxon>Saccotheciaceae</taxon>
        <taxon>Aureobasidium</taxon>
    </lineage>
</organism>
<dbReference type="InParanoid" id="A0A074Z2G7"/>
<proteinExistence type="predicted"/>
<name>A0A074Z2G7_AURSE</name>
<keyword evidence="3" id="KW-1185">Reference proteome</keyword>
<dbReference type="Pfam" id="PF14087">
    <property type="entry name" value="DUF4267"/>
    <property type="match status" value="1"/>
</dbReference>
<feature type="transmembrane region" description="Helical" evidence="1">
    <location>
        <begin position="12"/>
        <end position="34"/>
    </location>
</feature>
<dbReference type="HOGENOM" id="CLU_144283_0_0_1"/>
<dbReference type="RefSeq" id="XP_013341804.1">
    <property type="nucleotide sequence ID" value="XM_013486350.1"/>
</dbReference>
<dbReference type="EMBL" id="KL584766">
    <property type="protein sequence ID" value="KEQ93266.1"/>
    <property type="molecule type" value="Genomic_DNA"/>
</dbReference>
<evidence type="ECO:0008006" key="4">
    <source>
        <dbReference type="Google" id="ProtNLM"/>
    </source>
</evidence>
<keyword evidence="1" id="KW-1133">Transmembrane helix</keyword>
<dbReference type="OMA" id="KGEWNHW"/>
<evidence type="ECO:0000256" key="1">
    <source>
        <dbReference type="SAM" id="Phobius"/>
    </source>
</evidence>
<dbReference type="OrthoDB" id="5216128at2759"/>
<feature type="transmembrane region" description="Helical" evidence="1">
    <location>
        <begin position="117"/>
        <end position="135"/>
    </location>
</feature>
<accession>A0A074Z2G7</accession>
<evidence type="ECO:0000313" key="3">
    <source>
        <dbReference type="Proteomes" id="UP000030641"/>
    </source>
</evidence>
<gene>
    <name evidence="2" type="ORF">AUEXF2481DRAFT_41992</name>
</gene>
<evidence type="ECO:0000313" key="2">
    <source>
        <dbReference type="EMBL" id="KEQ93266.1"/>
    </source>
</evidence>
<dbReference type="InterPro" id="IPR025363">
    <property type="entry name" value="DUF4267"/>
</dbReference>
<sequence length="136" mass="14859">MPLLGLTSRSPLLRNIGAGFGIFQLTLGLGGIFLPEAMIQQVWGFQLSAVPKQTQILIEAIMQLYGTRNVALGLMILAVRKFSDSRTLGWVLMAEILVATSDGFVQERVTGGGGWQHWMFVPMAVGICMPLLGYFD</sequence>
<dbReference type="AlphaFoldDB" id="A0A074Z2G7"/>
<keyword evidence="1" id="KW-0812">Transmembrane</keyword>
<keyword evidence="1" id="KW-0472">Membrane</keyword>
<protein>
    <recommendedName>
        <fullName evidence="4">Major facilitator superfamily (MFS) profile domain-containing protein</fullName>
    </recommendedName>
</protein>
<reference evidence="2 3" key="1">
    <citation type="journal article" date="2014" name="BMC Genomics">
        <title>Genome sequencing of four Aureobasidium pullulans varieties: biotechnological potential, stress tolerance, and description of new species.</title>
        <authorList>
            <person name="Gostin Ar C."/>
            <person name="Ohm R.A."/>
            <person name="Kogej T."/>
            <person name="Sonjak S."/>
            <person name="Turk M."/>
            <person name="Zajc J."/>
            <person name="Zalar P."/>
            <person name="Grube M."/>
            <person name="Sun H."/>
            <person name="Han J."/>
            <person name="Sharma A."/>
            <person name="Chiniquy J."/>
            <person name="Ngan C.Y."/>
            <person name="Lipzen A."/>
            <person name="Barry K."/>
            <person name="Grigoriev I.V."/>
            <person name="Gunde-Cimerman N."/>
        </authorList>
    </citation>
    <scope>NUCLEOTIDE SEQUENCE [LARGE SCALE GENOMIC DNA]</scope>
    <source>
        <strain evidence="2 3">EXF-2481</strain>
    </source>
</reference>